<reference evidence="4 5" key="1">
    <citation type="journal article" date="2011" name="Science">
        <title>The ecoresponsive genome of Daphnia pulex.</title>
        <authorList>
            <person name="Colbourne J.K."/>
            <person name="Pfrender M.E."/>
            <person name="Gilbert D."/>
            <person name="Thomas W.K."/>
            <person name="Tucker A."/>
            <person name="Oakley T.H."/>
            <person name="Tokishita S."/>
            <person name="Aerts A."/>
            <person name="Arnold G.J."/>
            <person name="Basu M.K."/>
            <person name="Bauer D.J."/>
            <person name="Caceres C.E."/>
            <person name="Carmel L."/>
            <person name="Casola C."/>
            <person name="Choi J.H."/>
            <person name="Detter J.C."/>
            <person name="Dong Q."/>
            <person name="Dusheyko S."/>
            <person name="Eads B.D."/>
            <person name="Frohlich T."/>
            <person name="Geiler-Samerotte K.A."/>
            <person name="Gerlach D."/>
            <person name="Hatcher P."/>
            <person name="Jogdeo S."/>
            <person name="Krijgsveld J."/>
            <person name="Kriventseva E.V."/>
            <person name="Kultz D."/>
            <person name="Laforsch C."/>
            <person name="Lindquist E."/>
            <person name="Lopez J."/>
            <person name="Manak J.R."/>
            <person name="Muller J."/>
            <person name="Pangilinan J."/>
            <person name="Patwardhan R.P."/>
            <person name="Pitluck S."/>
            <person name="Pritham E.J."/>
            <person name="Rechtsteiner A."/>
            <person name="Rho M."/>
            <person name="Rogozin I.B."/>
            <person name="Sakarya O."/>
            <person name="Salamov A."/>
            <person name="Schaack S."/>
            <person name="Shapiro H."/>
            <person name="Shiga Y."/>
            <person name="Skalitzky C."/>
            <person name="Smith Z."/>
            <person name="Souvorov A."/>
            <person name="Sung W."/>
            <person name="Tang Z."/>
            <person name="Tsuchiya D."/>
            <person name="Tu H."/>
            <person name="Vos H."/>
            <person name="Wang M."/>
            <person name="Wolf Y.I."/>
            <person name="Yamagata H."/>
            <person name="Yamada T."/>
            <person name="Ye Y."/>
            <person name="Shaw J.R."/>
            <person name="Andrews J."/>
            <person name="Crease T.J."/>
            <person name="Tang H."/>
            <person name="Lucas S.M."/>
            <person name="Robertson H.M."/>
            <person name="Bork P."/>
            <person name="Koonin E.V."/>
            <person name="Zdobnov E.M."/>
            <person name="Grigoriev I.V."/>
            <person name="Lynch M."/>
            <person name="Boore J.L."/>
        </authorList>
    </citation>
    <scope>NUCLEOTIDE SEQUENCE [LARGE SCALE GENOMIC DNA]</scope>
</reference>
<organism evidence="4 5">
    <name type="scientific">Daphnia pulex</name>
    <name type="common">Water flea</name>
    <dbReference type="NCBI Taxonomy" id="6669"/>
    <lineage>
        <taxon>Eukaryota</taxon>
        <taxon>Metazoa</taxon>
        <taxon>Ecdysozoa</taxon>
        <taxon>Arthropoda</taxon>
        <taxon>Crustacea</taxon>
        <taxon>Branchiopoda</taxon>
        <taxon>Diplostraca</taxon>
        <taxon>Cladocera</taxon>
        <taxon>Anomopoda</taxon>
        <taxon>Daphniidae</taxon>
        <taxon>Daphnia</taxon>
    </lineage>
</organism>
<dbReference type="Proteomes" id="UP000000305">
    <property type="component" value="Unassembled WGS sequence"/>
</dbReference>
<dbReference type="Pfam" id="PF21056">
    <property type="entry name" value="ZSWIM1-3_RNaseH-like"/>
    <property type="match status" value="1"/>
</dbReference>
<evidence type="ECO:0000259" key="3">
    <source>
        <dbReference type="Pfam" id="PF21056"/>
    </source>
</evidence>
<protein>
    <recommendedName>
        <fullName evidence="3">ZSWIM1/3 RNaseH-like domain-containing protein</fullName>
    </recommendedName>
</protein>
<dbReference type="KEGG" id="dpx:DAPPUDRAFT_115821"/>
<dbReference type="AlphaFoldDB" id="E9HMM9"/>
<evidence type="ECO:0000256" key="1">
    <source>
        <dbReference type="SAM" id="MobiDB-lite"/>
    </source>
</evidence>
<dbReference type="InParanoid" id="E9HMM9"/>
<dbReference type="OrthoDB" id="6436300at2759"/>
<evidence type="ECO:0000313" key="4">
    <source>
        <dbReference type="EMBL" id="EFX66997.1"/>
    </source>
</evidence>
<dbReference type="InterPro" id="IPR048324">
    <property type="entry name" value="ZSWIM1-3_RNaseH-like"/>
</dbReference>
<proteinExistence type="predicted"/>
<dbReference type="HOGENOM" id="CLU_1190905_0_0_1"/>
<gene>
    <name evidence="4" type="ORF">DAPPUDRAFT_115821</name>
</gene>
<name>E9HMM9_DAPPU</name>
<feature type="compositionally biased region" description="Low complexity" evidence="1">
    <location>
        <begin position="219"/>
        <end position="233"/>
    </location>
</feature>
<keyword evidence="2" id="KW-0472">Membrane</keyword>
<feature type="domain" description="ZSWIM1/3 RNaseH-like" evidence="3">
    <location>
        <begin position="10"/>
        <end position="71"/>
    </location>
</feature>
<keyword evidence="2" id="KW-1133">Transmembrane helix</keyword>
<feature type="transmembrane region" description="Helical" evidence="2">
    <location>
        <begin position="154"/>
        <end position="175"/>
    </location>
</feature>
<feature type="region of interest" description="Disordered" evidence="1">
    <location>
        <begin position="183"/>
        <end position="233"/>
    </location>
</feature>
<feature type="compositionally biased region" description="Basic and acidic residues" evidence="1">
    <location>
        <begin position="185"/>
        <end position="197"/>
    </location>
</feature>
<accession>E9HMM9</accession>
<dbReference type="PANTHER" id="PTHR31569:SF4">
    <property type="entry name" value="SWIM-TYPE DOMAIN-CONTAINING PROTEIN"/>
    <property type="match status" value="1"/>
</dbReference>
<dbReference type="InterPro" id="IPR052579">
    <property type="entry name" value="Zinc_finger_SWIM"/>
</dbReference>
<keyword evidence="2" id="KW-0812">Transmembrane</keyword>
<evidence type="ECO:0000313" key="5">
    <source>
        <dbReference type="Proteomes" id="UP000000305"/>
    </source>
</evidence>
<evidence type="ECO:0000256" key="2">
    <source>
        <dbReference type="SAM" id="Phobius"/>
    </source>
</evidence>
<dbReference type="PANTHER" id="PTHR31569">
    <property type="entry name" value="SWIM-TYPE DOMAIN-CONTAINING PROTEIN"/>
    <property type="match status" value="1"/>
</dbReference>
<dbReference type="EMBL" id="GL732688">
    <property type="protein sequence ID" value="EFX66997.1"/>
    <property type="molecule type" value="Genomic_DNA"/>
</dbReference>
<sequence length="233" mass="26919">MHVLYSNFANFGVGQPVAFFCWTEETEKMISTELKYFCDNNDNSITEVVFTDKDCAEITAIAQLFPHSTQLLCHFHVLRALDRYLKRLEDGNLGNYFDTFWFSDKCVKKWPMKERRGLCKLGNHTFQTGTSLEKSSDTSYMAQIINILSDEDKLIKSITFLVSFGLVKIIVWLYVDEQLKRRKSRRDEENEKEETKMNDPPTPQVPNPPCVVVISENQSSTSRGTTTTTTRKK</sequence>
<feature type="compositionally biased region" description="Pro residues" evidence="1">
    <location>
        <begin position="200"/>
        <end position="209"/>
    </location>
</feature>
<keyword evidence="5" id="KW-1185">Reference proteome</keyword>